<comment type="caution">
    <text evidence="3">The sequence shown here is derived from an EMBL/GenBank/DDBJ whole genome shotgun (WGS) entry which is preliminary data.</text>
</comment>
<dbReference type="STRING" id="2018661.A0A2A2L7Y7"/>
<evidence type="ECO:0000313" key="3">
    <source>
        <dbReference type="EMBL" id="PAV82282.1"/>
    </source>
</evidence>
<dbReference type="PANTHER" id="PTHR46339">
    <property type="entry name" value="PROTEIN CBG15282-RELATED"/>
    <property type="match status" value="1"/>
</dbReference>
<feature type="region of interest" description="Disordered" evidence="1">
    <location>
        <begin position="88"/>
        <end position="209"/>
    </location>
</feature>
<organism evidence="3 4">
    <name type="scientific">Diploscapter pachys</name>
    <dbReference type="NCBI Taxonomy" id="2018661"/>
    <lineage>
        <taxon>Eukaryota</taxon>
        <taxon>Metazoa</taxon>
        <taxon>Ecdysozoa</taxon>
        <taxon>Nematoda</taxon>
        <taxon>Chromadorea</taxon>
        <taxon>Rhabditida</taxon>
        <taxon>Rhabditina</taxon>
        <taxon>Rhabditomorpha</taxon>
        <taxon>Rhabditoidea</taxon>
        <taxon>Rhabditidae</taxon>
        <taxon>Diploscapter</taxon>
    </lineage>
</organism>
<evidence type="ECO:0000313" key="4">
    <source>
        <dbReference type="Proteomes" id="UP000218231"/>
    </source>
</evidence>
<dbReference type="AlphaFoldDB" id="A0A2A2L7Y7"/>
<feature type="domain" description="BPTI/Kunitz inhibitor" evidence="2">
    <location>
        <begin position="483"/>
        <end position="537"/>
    </location>
</feature>
<dbReference type="SUPFAM" id="SSF57362">
    <property type="entry name" value="BPTI-like"/>
    <property type="match status" value="5"/>
</dbReference>
<dbReference type="SMART" id="SM00289">
    <property type="entry name" value="WR1"/>
    <property type="match status" value="6"/>
</dbReference>
<protein>
    <recommendedName>
        <fullName evidence="2">BPTI/Kunitz inhibitor domain-containing protein</fullName>
    </recommendedName>
</protein>
<dbReference type="Pfam" id="PF00014">
    <property type="entry name" value="Kunitz_BPTI"/>
    <property type="match status" value="5"/>
</dbReference>
<dbReference type="GO" id="GO:0004867">
    <property type="term" value="F:serine-type endopeptidase inhibitor activity"/>
    <property type="evidence" value="ECO:0007669"/>
    <property type="project" value="InterPro"/>
</dbReference>
<dbReference type="Proteomes" id="UP000218231">
    <property type="component" value="Unassembled WGS sequence"/>
</dbReference>
<feature type="domain" description="BPTI/Kunitz inhibitor" evidence="2">
    <location>
        <begin position="696"/>
        <end position="746"/>
    </location>
</feature>
<evidence type="ECO:0000256" key="1">
    <source>
        <dbReference type="SAM" id="MobiDB-lite"/>
    </source>
</evidence>
<dbReference type="SMART" id="SM00131">
    <property type="entry name" value="KU"/>
    <property type="match status" value="5"/>
</dbReference>
<dbReference type="PANTHER" id="PTHR46339:SF1">
    <property type="entry name" value="BPTI_KUNITZ INHIBITOR DOMAIN-CONTAINING PROTEIN"/>
    <property type="match status" value="1"/>
</dbReference>
<dbReference type="InterPro" id="IPR053014">
    <property type="entry name" value="Cuticle_assoc_divergent"/>
</dbReference>
<gene>
    <name evidence="3" type="ORF">WR25_03177</name>
</gene>
<dbReference type="Pfam" id="PF14625">
    <property type="entry name" value="Lustrin_cystein"/>
    <property type="match status" value="6"/>
</dbReference>
<reference evidence="3 4" key="1">
    <citation type="journal article" date="2017" name="Curr. Biol.">
        <title>Genome architecture and evolution of a unichromosomal asexual nematode.</title>
        <authorList>
            <person name="Fradin H."/>
            <person name="Zegar C."/>
            <person name="Gutwein M."/>
            <person name="Lucas J."/>
            <person name="Kovtun M."/>
            <person name="Corcoran D."/>
            <person name="Baugh L.R."/>
            <person name="Kiontke K."/>
            <person name="Gunsalus K."/>
            <person name="Fitch D.H."/>
            <person name="Piano F."/>
        </authorList>
    </citation>
    <scope>NUCLEOTIDE SEQUENCE [LARGE SCALE GENOMIC DNA]</scope>
    <source>
        <strain evidence="3">PF1309</strain>
    </source>
</reference>
<dbReference type="EMBL" id="LIAE01007071">
    <property type="protein sequence ID" value="PAV82280.1"/>
    <property type="molecule type" value="Genomic_DNA"/>
</dbReference>
<evidence type="ECO:0000259" key="2">
    <source>
        <dbReference type="PROSITE" id="PS50279"/>
    </source>
</evidence>
<dbReference type="CDD" id="cd22593">
    <property type="entry name" value="Kunitz_conkunitzin"/>
    <property type="match status" value="5"/>
</dbReference>
<feature type="domain" description="BPTI/Kunitz inhibitor" evidence="2">
    <location>
        <begin position="267"/>
        <end position="317"/>
    </location>
</feature>
<dbReference type="OrthoDB" id="4473401at2759"/>
<sequence>MQLSMNASFHSVEKPAQLNFISPSPTAYDVMAIVYHKIVYYQRPQPRTVYYPVRTNCANPCPSQSRYRYNYRPVPNCCPQNVRPSPSLPMLPPNMARPAPALPSGPNVQPKPLPSSSLPPITNPPVITSTLPTPPPERPVSASAQTSQASSSSKSSQQSTTLQQQLSPATVPSAPSLSSLPAVQHTDPTPQTPTTMHMRPERKFTTKSKYFNPCQSGKPLMNEFDTPISCNYLNQPNGGCPEDYFCHTGASFATTACCPKTDSEERCNQRRDTGEGDELVARWYFDKQAKQCRRFLYKGIRGNANNFVTKAQCMDACENTIVIDNSNPCRFNQPARYKNLSRIICGPNDDSMCPKGYYCHIGENPEMTVCCESSGLSDPCLLSINVGQGKALIKRFYYNTFSKRCTEFIYKGTKGNENNFLTYADCQEKCQKWSSPCPSSSSSFIPRRECSMNGTECSSNQWCHIGKDKDSTVCCSGAAQDSCVLPLNAGEGAANLTRWYVDPNDRSCNRQCKSFTYNGAKGNQNNFLTKALCEQKCKRECKIPCGNGSSMLYTSTNEPRLCSPTSPCPSAFWCHVGLTPETTVCCSAVQNTCELPMEKGTGSSHLTRWHFDKTQKKCVKFIYSGEGGNQNMFLTLVDCQSVCPVFENPCGVGKPLLVDNKPKQCSPDERCPSTHFCHLSVDTLPNYCCPKNGDPCEQDLSSGTGGYALTRYFYDRETRRCREFSFHGLKGNANNFLSQEDCELVCPVLPNPCKLGEPLLTVAKEPVICGGTDTCPAGYWCHVGGSPETTNCCPGCQSAFFSS</sequence>
<feature type="compositionally biased region" description="Low complexity" evidence="1">
    <location>
        <begin position="141"/>
        <end position="195"/>
    </location>
</feature>
<dbReference type="EMBL" id="LIAE01007071">
    <property type="protein sequence ID" value="PAV82282.1"/>
    <property type="molecule type" value="Genomic_DNA"/>
</dbReference>
<dbReference type="InterPro" id="IPR002223">
    <property type="entry name" value="Kunitz_BPTI"/>
</dbReference>
<dbReference type="PROSITE" id="PS50279">
    <property type="entry name" value="BPTI_KUNITZ_2"/>
    <property type="match status" value="5"/>
</dbReference>
<dbReference type="InterPro" id="IPR028150">
    <property type="entry name" value="Lustrin_cystein"/>
</dbReference>
<proteinExistence type="predicted"/>
<dbReference type="InterPro" id="IPR036880">
    <property type="entry name" value="Kunitz_BPTI_sf"/>
</dbReference>
<name>A0A2A2L7Y7_9BILA</name>
<accession>A0A2A2L7Y7</accession>
<dbReference type="Gene3D" id="4.10.410.10">
    <property type="entry name" value="Pancreatic trypsin inhibitor Kunitz domain"/>
    <property type="match status" value="5"/>
</dbReference>
<feature type="domain" description="BPTI/Kunitz inhibitor" evidence="2">
    <location>
        <begin position="380"/>
        <end position="430"/>
    </location>
</feature>
<feature type="domain" description="BPTI/Kunitz inhibitor" evidence="2">
    <location>
        <begin position="593"/>
        <end position="643"/>
    </location>
</feature>
<keyword evidence="4" id="KW-1185">Reference proteome</keyword>
<dbReference type="InterPro" id="IPR006150">
    <property type="entry name" value="Cys_repeat_1"/>
</dbReference>